<dbReference type="Proteomes" id="UP000230646">
    <property type="component" value="Unassembled WGS sequence"/>
</dbReference>
<proteinExistence type="predicted"/>
<evidence type="ECO:0000313" key="2">
    <source>
        <dbReference type="EMBL" id="PIY32595.1"/>
    </source>
</evidence>
<gene>
    <name evidence="2" type="ORF">COZ07_05170</name>
</gene>
<evidence type="ECO:0000259" key="1">
    <source>
        <dbReference type="Pfam" id="PF08308"/>
    </source>
</evidence>
<sequence length="102" mass="11463">GYQEWNSYVSVFPSQTTTVSADLIVEQSYGTISISCNQSGAKIFLDGTYKKTTFSSNPVALENIKDGYHELTIIKDGFRTWVEDIWVYFGEISSVDVTMTKL</sequence>
<organism evidence="2 3">
    <name type="scientific">Candidatus Infernicultor aquiphilus</name>
    <dbReference type="NCBI Taxonomy" id="1805029"/>
    <lineage>
        <taxon>Bacteria</taxon>
        <taxon>Pseudomonadati</taxon>
        <taxon>Atribacterota</taxon>
        <taxon>Candidatus Phoenicimicrobiia</taxon>
        <taxon>Candidatus Pheonicimicrobiales</taxon>
        <taxon>Candidatus Phoenicimicrobiaceae</taxon>
        <taxon>Candidatus Infernicultor</taxon>
    </lineage>
</organism>
<name>A0A2M7PPY4_9BACT</name>
<dbReference type="InterPro" id="IPR013229">
    <property type="entry name" value="PEGA"/>
</dbReference>
<comment type="caution">
    <text evidence="2">The sequence shown here is derived from an EMBL/GenBank/DDBJ whole genome shotgun (WGS) entry which is preliminary data.</text>
</comment>
<reference evidence="2 3" key="1">
    <citation type="submission" date="2017-09" db="EMBL/GenBank/DDBJ databases">
        <title>Depth-based differentiation of microbial function through sediment-hosted aquifers and enrichment of novel symbionts in the deep terrestrial subsurface.</title>
        <authorList>
            <person name="Probst A.J."/>
            <person name="Ladd B."/>
            <person name="Jarett J.K."/>
            <person name="Geller-Mcgrath D.E."/>
            <person name="Sieber C.M."/>
            <person name="Emerson J.B."/>
            <person name="Anantharaman K."/>
            <person name="Thomas B.C."/>
            <person name="Malmstrom R."/>
            <person name="Stieglmeier M."/>
            <person name="Klingl A."/>
            <person name="Woyke T."/>
            <person name="Ryan C.M."/>
            <person name="Banfield J.F."/>
        </authorList>
    </citation>
    <scope>NUCLEOTIDE SEQUENCE [LARGE SCALE GENOMIC DNA]</scope>
    <source>
        <strain evidence="2">CG_4_10_14_3_um_filter_34_13</strain>
    </source>
</reference>
<protein>
    <recommendedName>
        <fullName evidence="1">PEGA domain-containing protein</fullName>
    </recommendedName>
</protein>
<dbReference type="Pfam" id="PF08308">
    <property type="entry name" value="PEGA"/>
    <property type="match status" value="1"/>
</dbReference>
<dbReference type="RefSeq" id="WP_406607529.1">
    <property type="nucleotide sequence ID" value="NZ_PFKO01000198.1"/>
</dbReference>
<feature type="domain" description="PEGA" evidence="1">
    <location>
        <begin position="30"/>
        <end position="101"/>
    </location>
</feature>
<dbReference type="EMBL" id="PFKO01000198">
    <property type="protein sequence ID" value="PIY32595.1"/>
    <property type="molecule type" value="Genomic_DNA"/>
</dbReference>
<accession>A0A2M7PPY4</accession>
<dbReference type="AlphaFoldDB" id="A0A2M7PPY4"/>
<evidence type="ECO:0000313" key="3">
    <source>
        <dbReference type="Proteomes" id="UP000230646"/>
    </source>
</evidence>
<feature type="non-terminal residue" evidence="2">
    <location>
        <position position="1"/>
    </location>
</feature>